<dbReference type="InterPro" id="IPR002397">
    <property type="entry name" value="Cyt_P450_B"/>
</dbReference>
<name>A0A1E1F6Y0_9SPHN</name>
<dbReference type="PRINTS" id="PR00359">
    <property type="entry name" value="BP450"/>
</dbReference>
<keyword evidence="6 8" id="KW-0503">Monooxygenase</keyword>
<dbReference type="Pfam" id="PF00067">
    <property type="entry name" value="p450"/>
    <property type="match status" value="1"/>
</dbReference>
<evidence type="ECO:0000313" key="9">
    <source>
        <dbReference type="EMBL" id="BAV66269.1"/>
    </source>
</evidence>
<protein>
    <submittedName>
        <fullName evidence="9">Cytochrome P450</fullName>
    </submittedName>
</protein>
<evidence type="ECO:0000256" key="5">
    <source>
        <dbReference type="ARBA" id="ARBA00023004"/>
    </source>
</evidence>
<keyword evidence="4 8" id="KW-0560">Oxidoreductase</keyword>
<evidence type="ECO:0000256" key="2">
    <source>
        <dbReference type="ARBA" id="ARBA00022617"/>
    </source>
</evidence>
<evidence type="ECO:0000313" key="10">
    <source>
        <dbReference type="Proteomes" id="UP000218272"/>
    </source>
</evidence>
<dbReference type="InterPro" id="IPR001128">
    <property type="entry name" value="Cyt_P450"/>
</dbReference>
<evidence type="ECO:0000256" key="8">
    <source>
        <dbReference type="RuleBase" id="RU000461"/>
    </source>
</evidence>
<keyword evidence="5 8" id="KW-0408">Iron</keyword>
<dbReference type="GO" id="GO:0004497">
    <property type="term" value="F:monooxygenase activity"/>
    <property type="evidence" value="ECO:0007669"/>
    <property type="project" value="UniProtKB-KW"/>
</dbReference>
<dbReference type="GO" id="GO:0005506">
    <property type="term" value="F:iron ion binding"/>
    <property type="evidence" value="ECO:0007669"/>
    <property type="project" value="InterPro"/>
</dbReference>
<dbReference type="InterPro" id="IPR036396">
    <property type="entry name" value="Cyt_P450_sf"/>
</dbReference>
<organism evidence="9 10">
    <name type="scientific">Sphingobium cloacae</name>
    <dbReference type="NCBI Taxonomy" id="120107"/>
    <lineage>
        <taxon>Bacteria</taxon>
        <taxon>Pseudomonadati</taxon>
        <taxon>Pseudomonadota</taxon>
        <taxon>Alphaproteobacteria</taxon>
        <taxon>Sphingomonadales</taxon>
        <taxon>Sphingomonadaceae</taxon>
        <taxon>Sphingobium</taxon>
    </lineage>
</organism>
<dbReference type="FunFam" id="1.10.630.10:FF:000018">
    <property type="entry name" value="Cytochrome P450 monooxygenase"/>
    <property type="match status" value="1"/>
</dbReference>
<evidence type="ECO:0000256" key="3">
    <source>
        <dbReference type="ARBA" id="ARBA00022723"/>
    </source>
</evidence>
<dbReference type="GO" id="GO:0016705">
    <property type="term" value="F:oxidoreductase activity, acting on paired donors, with incorporation or reduction of molecular oxygen"/>
    <property type="evidence" value="ECO:0007669"/>
    <property type="project" value="InterPro"/>
</dbReference>
<accession>A0A1E1F6Y0</accession>
<dbReference type="EMBL" id="AP017655">
    <property type="protein sequence ID" value="BAV66269.1"/>
    <property type="molecule type" value="Genomic_DNA"/>
</dbReference>
<dbReference type="Gene3D" id="1.10.630.10">
    <property type="entry name" value="Cytochrome P450"/>
    <property type="match status" value="1"/>
</dbReference>
<dbReference type="AlphaFoldDB" id="A0A1E1F6Y0"/>
<comment type="similarity">
    <text evidence="1 8">Belongs to the cytochrome P450 family.</text>
</comment>
<comment type="function">
    <text evidence="7">Cytochromes P450 are a group of heme-thiolate monooxygenases. They oxidize a variety of structurally unrelated compounds, including steroids, fatty acids, and xenobiotics.</text>
</comment>
<keyword evidence="3 8" id="KW-0479">Metal-binding</keyword>
<sequence>MSLLDPAVQNDPFDFYALLHEHRPIYQIPETGVFVVSRFDEVKAVLLDHETFSSRFGESFLELQGAEQQELYARILREEGWPHSLSLQNADPPLHTKHRKLIEFAFSRKNVLAMADEIDEVCHDLIDGFAADGCCEFVSQFAMPLPGILIAKLIGLSADQLPLFKRWADALLAPITHVMSVEETAETARAEVELQHFLADMREERRKNPTGDIISVLASQPANDGAVLPMIEYQYVLRQLIAGGFETTMNAISHAMWLLMRHTDQLEKLRSDMSLMSKFIDEVVRFDAPVQGLLRRATRATEIAGTTIPENAIVMVRYGAANRDPQQFACPHRFDIERRNVATHVGFGNGIHFCIGRTLARQEMHSAFTALLLRLDNIRIARPLPQPPHSPSLLFRPFREMHLRFDVIAQRPPRQ</sequence>
<reference evidence="9 10" key="1">
    <citation type="submission" date="2016-10" db="EMBL/GenBank/DDBJ databases">
        <title>Complete Genome Sequence of the Nonylphenol-Degrading Bacterium Sphingobium cloacae JCM 10874T.</title>
        <authorList>
            <person name="Ootsuka M."/>
            <person name="Nishizawa T."/>
            <person name="Ohta H."/>
        </authorList>
    </citation>
    <scope>NUCLEOTIDE SEQUENCE [LARGE SCALE GENOMIC DNA]</scope>
    <source>
        <strain evidence="9 10">JCM 10874</strain>
    </source>
</reference>
<dbReference type="KEGG" id="sclo:SCLO_1032290"/>
<dbReference type="PRINTS" id="PR00385">
    <property type="entry name" value="P450"/>
</dbReference>
<keyword evidence="2 8" id="KW-0349">Heme</keyword>
<dbReference type="Proteomes" id="UP000218272">
    <property type="component" value="Chromosome SCLO_1"/>
</dbReference>
<evidence type="ECO:0000256" key="1">
    <source>
        <dbReference type="ARBA" id="ARBA00010617"/>
    </source>
</evidence>
<evidence type="ECO:0000256" key="6">
    <source>
        <dbReference type="ARBA" id="ARBA00023033"/>
    </source>
</evidence>
<proteinExistence type="inferred from homology"/>
<evidence type="ECO:0000256" key="7">
    <source>
        <dbReference type="ARBA" id="ARBA00043906"/>
    </source>
</evidence>
<dbReference type="PANTHER" id="PTHR46696:SF1">
    <property type="entry name" value="CYTOCHROME P450 YJIB-RELATED"/>
    <property type="match status" value="1"/>
</dbReference>
<gene>
    <name evidence="9" type="ORF">SCLO_1032290</name>
</gene>
<dbReference type="InterPro" id="IPR017972">
    <property type="entry name" value="Cyt_P450_CS"/>
</dbReference>
<keyword evidence="10" id="KW-1185">Reference proteome</keyword>
<dbReference type="GO" id="GO:0020037">
    <property type="term" value="F:heme binding"/>
    <property type="evidence" value="ECO:0007669"/>
    <property type="project" value="InterPro"/>
</dbReference>
<dbReference type="SUPFAM" id="SSF48264">
    <property type="entry name" value="Cytochrome P450"/>
    <property type="match status" value="1"/>
</dbReference>
<dbReference type="PROSITE" id="PS00086">
    <property type="entry name" value="CYTOCHROME_P450"/>
    <property type="match status" value="1"/>
</dbReference>
<dbReference type="PANTHER" id="PTHR46696">
    <property type="entry name" value="P450, PUTATIVE (EUROFUNG)-RELATED"/>
    <property type="match status" value="1"/>
</dbReference>
<evidence type="ECO:0000256" key="4">
    <source>
        <dbReference type="ARBA" id="ARBA00023002"/>
    </source>
</evidence>